<dbReference type="EMBL" id="JAPQKH010000005">
    <property type="protein sequence ID" value="KAJ5096700.1"/>
    <property type="molecule type" value="Genomic_DNA"/>
</dbReference>
<proteinExistence type="predicted"/>
<dbReference type="Proteomes" id="UP001149165">
    <property type="component" value="Unassembled WGS sequence"/>
</dbReference>
<reference evidence="2" key="2">
    <citation type="journal article" date="2023" name="IMA Fungus">
        <title>Comparative genomic study of the Penicillium genus elucidates a diverse pangenome and 15 lateral gene transfer events.</title>
        <authorList>
            <person name="Petersen C."/>
            <person name="Sorensen T."/>
            <person name="Nielsen M.R."/>
            <person name="Sondergaard T.E."/>
            <person name="Sorensen J.L."/>
            <person name="Fitzpatrick D.A."/>
            <person name="Frisvad J.C."/>
            <person name="Nielsen K.L."/>
        </authorList>
    </citation>
    <scope>NUCLEOTIDE SEQUENCE</scope>
    <source>
        <strain evidence="2">IBT 30069</strain>
    </source>
</reference>
<evidence type="ECO:0000313" key="3">
    <source>
        <dbReference type="Proteomes" id="UP001149165"/>
    </source>
</evidence>
<protein>
    <submittedName>
        <fullName evidence="2">Uncharacterized protein</fullName>
    </submittedName>
</protein>
<sequence length="206" mass="22232">MSDNTTGSPDAGPSQTDTHLPAPDRSGSPTTEQDADLLNSEPSAANDITTSTPAASTDRDPFQGSSTFDMMARLKREIFDVGNITVGVDGIESMQATAHAQLEIIEEVIEEIEALEEFFRETMGTNLTEAKESIERLSTMLEEMGGVDTKHAEMFSHTKEAASVVSDAGEMLEGGLETLGNIRQRAITARDSCMNMCVQIDNLLLE</sequence>
<accession>A0A9W9FAW6</accession>
<feature type="compositionally biased region" description="Polar residues" evidence="1">
    <location>
        <begin position="40"/>
        <end position="55"/>
    </location>
</feature>
<evidence type="ECO:0000313" key="2">
    <source>
        <dbReference type="EMBL" id="KAJ5096700.1"/>
    </source>
</evidence>
<reference evidence="2" key="1">
    <citation type="submission" date="2022-11" db="EMBL/GenBank/DDBJ databases">
        <authorList>
            <person name="Petersen C."/>
        </authorList>
    </citation>
    <scope>NUCLEOTIDE SEQUENCE</scope>
    <source>
        <strain evidence="2">IBT 30069</strain>
    </source>
</reference>
<name>A0A9W9FAW6_9EURO</name>
<gene>
    <name evidence="2" type="ORF">N7456_007421</name>
</gene>
<feature type="compositionally biased region" description="Polar residues" evidence="1">
    <location>
        <begin position="1"/>
        <end position="18"/>
    </location>
</feature>
<dbReference type="AlphaFoldDB" id="A0A9W9FAW6"/>
<keyword evidence="3" id="KW-1185">Reference proteome</keyword>
<evidence type="ECO:0000256" key="1">
    <source>
        <dbReference type="SAM" id="MobiDB-lite"/>
    </source>
</evidence>
<feature type="region of interest" description="Disordered" evidence="1">
    <location>
        <begin position="1"/>
        <end position="64"/>
    </location>
</feature>
<comment type="caution">
    <text evidence="2">The sequence shown here is derived from an EMBL/GenBank/DDBJ whole genome shotgun (WGS) entry which is preliminary data.</text>
</comment>
<organism evidence="2 3">
    <name type="scientific">Penicillium angulare</name>
    <dbReference type="NCBI Taxonomy" id="116970"/>
    <lineage>
        <taxon>Eukaryota</taxon>
        <taxon>Fungi</taxon>
        <taxon>Dikarya</taxon>
        <taxon>Ascomycota</taxon>
        <taxon>Pezizomycotina</taxon>
        <taxon>Eurotiomycetes</taxon>
        <taxon>Eurotiomycetidae</taxon>
        <taxon>Eurotiales</taxon>
        <taxon>Aspergillaceae</taxon>
        <taxon>Penicillium</taxon>
    </lineage>
</organism>